<organism evidence="1 2">
    <name type="scientific">Allocatelliglobosispora scoriae</name>
    <dbReference type="NCBI Taxonomy" id="643052"/>
    <lineage>
        <taxon>Bacteria</taxon>
        <taxon>Bacillati</taxon>
        <taxon>Actinomycetota</taxon>
        <taxon>Actinomycetes</taxon>
        <taxon>Micromonosporales</taxon>
        <taxon>Micromonosporaceae</taxon>
        <taxon>Allocatelliglobosispora</taxon>
    </lineage>
</organism>
<dbReference type="InterPro" id="IPR027417">
    <property type="entry name" value="P-loop_NTPase"/>
</dbReference>
<evidence type="ECO:0000313" key="1">
    <source>
        <dbReference type="EMBL" id="MBB5874642.1"/>
    </source>
</evidence>
<dbReference type="Gene3D" id="3.40.50.300">
    <property type="entry name" value="P-loop containing nucleotide triphosphate hydrolases"/>
    <property type="match status" value="1"/>
</dbReference>
<evidence type="ECO:0000313" key="2">
    <source>
        <dbReference type="Proteomes" id="UP000587527"/>
    </source>
</evidence>
<evidence type="ECO:0008006" key="3">
    <source>
        <dbReference type="Google" id="ProtNLM"/>
    </source>
</evidence>
<proteinExistence type="predicted"/>
<protein>
    <recommendedName>
        <fullName evidence="3">ATP-binding protein</fullName>
    </recommendedName>
</protein>
<keyword evidence="2" id="KW-1185">Reference proteome</keyword>
<accession>A0A841C6C8</accession>
<gene>
    <name evidence="1" type="ORF">F4553_008076</name>
</gene>
<dbReference type="RefSeq" id="WP_184846918.1">
    <property type="nucleotide sequence ID" value="NZ_JACHMN010000003.1"/>
</dbReference>
<name>A0A841C6C8_9ACTN</name>
<dbReference type="EMBL" id="JACHMN010000003">
    <property type="protein sequence ID" value="MBB5874642.1"/>
    <property type="molecule type" value="Genomic_DNA"/>
</dbReference>
<reference evidence="1 2" key="1">
    <citation type="submission" date="2020-08" db="EMBL/GenBank/DDBJ databases">
        <title>Sequencing the genomes of 1000 actinobacteria strains.</title>
        <authorList>
            <person name="Klenk H.-P."/>
        </authorList>
    </citation>
    <scope>NUCLEOTIDE SEQUENCE [LARGE SCALE GENOMIC DNA]</scope>
    <source>
        <strain evidence="1 2">DSM 45362</strain>
    </source>
</reference>
<dbReference type="SUPFAM" id="SSF52540">
    <property type="entry name" value="P-loop containing nucleoside triphosphate hydrolases"/>
    <property type="match status" value="1"/>
</dbReference>
<comment type="caution">
    <text evidence="1">The sequence shown here is derived from an EMBL/GenBank/DDBJ whole genome shotgun (WGS) entry which is preliminary data.</text>
</comment>
<sequence>MPLPEIDFRRIRGKAPSGSQADGFEDFTSLMMIDGGLVVWPEGTTFQTFGNPDGGREGRGLLLDGSTWCWQAKYLFELGDSEFSQIDKSVRRALTREPTLSRYYVVLPYDRPAGDTERKGSPVKSAFTKWTEHVEEWRAAALEAGLSVEFEYLGELQLKQRLMQPSLVGHLHYWFDLDGFSPQRYTEIAARAEADAGGRYTPELNVELPLAEAFEGLGHTTEFETLLRRGLGGLRAARGAYGPSVPSERPDLFEPALRHLDAALDQLDGAVAEAVNKSREPTGDLPDLRPPISAAAEALGQVDVLLQRHSLRDHLYTGNAASLYSQASRIREAVDAIRDLHVGRAWRSWESSAVLITGTGGSGKTHLLCDVAKQRVARGLPTLVVLGEQFEKGPIDADLCRIIGFDGPAPHLLATFDAACQAVDEIGLVIIDAVNESTDRALWRKYLGSLLNEISGRPRLRLVLSCRTEFLAETLPGELQDRFQQFRHVGFEEVAPSAIRQFLDWYGIERPTFPLLDPEFTNPFFLKLLCTTLQQRGEHRFPRTGIGTTWIYDSFLDAMDARLSADTRCDYDPSTELARKSAELVAARMQEAGRRLPKPDVEAITSTLLPGRTWSRSLLNGLLKEAVFAELLVERNSFIRFGYERLGDIALARLIASKDLPDIKTEVQTLADRWYQHSGVLQALASVLPETHGVEAIDLAGIEPTEFHYAAHNDFLLSLAWRNPSAISDRTVELVLAIKDNVDFDDATFNTFLQIAALPGHALNAQWLHQYLSAMPMPDRDATWSFFCDRQDEFGGHLPVLIDWAWSDASTAATDEIRHLVALILTWALSSSHRPTRDNSTKALTALLDRAPHVYAQVMKDFQTVDDDYIEERLLAVGCGIAQRSLEPATAFAVAQAVQDFTLARRYWPENLLSRDYARRTLQAALTHGWTGGVDDIEQLITPPYASTWQTACRSEAEIDALSDGPDYKYSTVSHLVMSDFDDFRKYVISSVIRSFNLRSEFDADHLARMVFDRVLELGWTPELFNAIDRNLPRPSSADGKKHEGYAQKYTWIALRQIAGRMTDRFGLDPGNRDDHRTAYDTPLDVYGHDIDPTMLLQRSENRVYADTPSTWFAPAKATFPVHLDAAWPTHDDHSPPVDQLLASTDDSGQKWLVLEGHYQWSQVQLPEDEAVRSPHHVTWAQIRSYLVSTDQLERWKQWAKGQDFDGRWMPESGSPTGLLLADHPYRSDWPLLEGRHGRLHGRKRPPGEFTITTTRYGGVATDWDQSHSKHLFTFMPSTEFCRVIGLQRVGDFRWGITSETEVEAFAARTIGPDSVHIKASTLGSALKANGQCLLWTILAEKHTTMRNHEWPDTGEPFSRSYSATFLYDGNRIALVDANTHTQHVGGKVSRKGPWRLLPEINT</sequence>
<dbReference type="Proteomes" id="UP000587527">
    <property type="component" value="Unassembled WGS sequence"/>
</dbReference>